<proteinExistence type="predicted"/>
<dbReference type="InterPro" id="IPR037479">
    <property type="entry name" value="Tauto_MSAD"/>
</dbReference>
<dbReference type="eggNOG" id="COG1942">
    <property type="taxonomic scope" value="Bacteria"/>
</dbReference>
<name>Q215U6_RHOPB</name>
<evidence type="ECO:0000313" key="1">
    <source>
        <dbReference type="EMBL" id="ABD87840.1"/>
    </source>
</evidence>
<dbReference type="AlphaFoldDB" id="Q215U6"/>
<dbReference type="KEGG" id="rpc:RPC_2286"/>
<dbReference type="RefSeq" id="WP_011472739.1">
    <property type="nucleotide sequence ID" value="NC_007925.1"/>
</dbReference>
<dbReference type="SUPFAM" id="SSF55331">
    <property type="entry name" value="Tautomerase/MIF"/>
    <property type="match status" value="1"/>
</dbReference>
<sequence length="128" mass="14196">MPSVRIVTGEWARDRCTELIEAVQAAMVSTIKIPDWDRDITVDVYDATRRAVPTGKSDRFTRVEIKLFSGRSIEAKRALYRAIVDNLAALGVPELETKIILVEVPTPNWGLRGGIAGSEIEIGFKLDV</sequence>
<dbReference type="PANTHER" id="PTHR38460:SF1">
    <property type="entry name" value="TAUTOMERASE YOLI-RELATED"/>
    <property type="match status" value="1"/>
</dbReference>
<reference evidence="1" key="1">
    <citation type="submission" date="2006-03" db="EMBL/GenBank/DDBJ databases">
        <title>Complete sequence of Rhodopseudomonas palustris BisB18.</title>
        <authorList>
            <consortium name="US DOE Joint Genome Institute"/>
            <person name="Copeland A."/>
            <person name="Lucas S."/>
            <person name="Lapidus A."/>
            <person name="Barry K."/>
            <person name="Detter J.C."/>
            <person name="Glavina del Rio T."/>
            <person name="Hammon N."/>
            <person name="Israni S."/>
            <person name="Dalin E."/>
            <person name="Tice H."/>
            <person name="Pitluck S."/>
            <person name="Chain P."/>
            <person name="Malfatti S."/>
            <person name="Shin M."/>
            <person name="Vergez L."/>
            <person name="Schmutz J."/>
            <person name="Larimer F."/>
            <person name="Land M."/>
            <person name="Hauser L."/>
            <person name="Pelletier D.A."/>
            <person name="Kyrpides N."/>
            <person name="Anderson I."/>
            <person name="Oda Y."/>
            <person name="Harwood C.S."/>
            <person name="Richardson P."/>
        </authorList>
    </citation>
    <scope>NUCLEOTIDE SEQUENCE [LARGE SCALE GENOMIC DNA]</scope>
    <source>
        <strain evidence="1">BisB18</strain>
    </source>
</reference>
<dbReference type="EMBL" id="CP000301">
    <property type="protein sequence ID" value="ABD87840.1"/>
    <property type="molecule type" value="Genomic_DNA"/>
</dbReference>
<organism evidence="1">
    <name type="scientific">Rhodopseudomonas palustris (strain BisB18)</name>
    <dbReference type="NCBI Taxonomy" id="316056"/>
    <lineage>
        <taxon>Bacteria</taxon>
        <taxon>Pseudomonadati</taxon>
        <taxon>Pseudomonadota</taxon>
        <taxon>Alphaproteobacteria</taxon>
        <taxon>Hyphomicrobiales</taxon>
        <taxon>Nitrobacteraceae</taxon>
        <taxon>Rhodopseudomonas</taxon>
    </lineage>
</organism>
<dbReference type="Pfam" id="PF14552">
    <property type="entry name" value="Tautomerase_2"/>
    <property type="match status" value="1"/>
</dbReference>
<gene>
    <name evidence="1" type="ordered locus">RPC_2286</name>
</gene>
<dbReference type="HOGENOM" id="CLU_148073_0_1_5"/>
<accession>Q215U6</accession>
<dbReference type="STRING" id="316056.RPC_2286"/>
<protein>
    <submittedName>
        <fullName evidence="1">4-oxalocrotonate tautomerase</fullName>
    </submittedName>
</protein>
<dbReference type="PANTHER" id="PTHR38460">
    <property type="entry name" value="TAUTOMERASE YOLI-RELATED"/>
    <property type="match status" value="1"/>
</dbReference>
<dbReference type="OrthoDB" id="9804765at2"/>
<dbReference type="Gene3D" id="3.30.429.10">
    <property type="entry name" value="Macrophage Migration Inhibitory Factor"/>
    <property type="match status" value="1"/>
</dbReference>
<dbReference type="InterPro" id="IPR014347">
    <property type="entry name" value="Tautomerase/MIF_sf"/>
</dbReference>